<protein>
    <submittedName>
        <fullName evidence="2">Uncharacterized protein</fullName>
    </submittedName>
</protein>
<accession>A0ABV7ZQ74</accession>
<name>A0ABV7ZQ74_9CORY</name>
<dbReference type="EMBL" id="JBHRZN010000002">
    <property type="protein sequence ID" value="MFC3850280.1"/>
    <property type="molecule type" value="Genomic_DNA"/>
</dbReference>
<keyword evidence="3" id="KW-1185">Reference proteome</keyword>
<comment type="caution">
    <text evidence="2">The sequence shown here is derived from an EMBL/GenBank/DDBJ whole genome shotgun (WGS) entry which is preliminary data.</text>
</comment>
<dbReference type="Proteomes" id="UP001595751">
    <property type="component" value="Unassembled WGS sequence"/>
</dbReference>
<reference evidence="3" key="1">
    <citation type="journal article" date="2019" name="Int. J. Syst. Evol. Microbiol.">
        <title>The Global Catalogue of Microorganisms (GCM) 10K type strain sequencing project: providing services to taxonomists for standard genome sequencing and annotation.</title>
        <authorList>
            <consortium name="The Broad Institute Genomics Platform"/>
            <consortium name="The Broad Institute Genome Sequencing Center for Infectious Disease"/>
            <person name="Wu L."/>
            <person name="Ma J."/>
        </authorList>
    </citation>
    <scope>NUCLEOTIDE SEQUENCE [LARGE SCALE GENOMIC DNA]</scope>
    <source>
        <strain evidence="3">CCUG 53252</strain>
    </source>
</reference>
<proteinExistence type="predicted"/>
<organism evidence="2 3">
    <name type="scientific">Corynebacterium hansenii</name>
    <dbReference type="NCBI Taxonomy" id="394964"/>
    <lineage>
        <taxon>Bacteria</taxon>
        <taxon>Bacillati</taxon>
        <taxon>Actinomycetota</taxon>
        <taxon>Actinomycetes</taxon>
        <taxon>Mycobacteriales</taxon>
        <taxon>Corynebacteriaceae</taxon>
        <taxon>Corynebacterium</taxon>
    </lineage>
</organism>
<feature type="transmembrane region" description="Helical" evidence="1">
    <location>
        <begin position="83"/>
        <end position="102"/>
    </location>
</feature>
<gene>
    <name evidence="2" type="ORF">ACFORJ_08900</name>
</gene>
<feature type="transmembrane region" description="Helical" evidence="1">
    <location>
        <begin position="128"/>
        <end position="152"/>
    </location>
</feature>
<evidence type="ECO:0000313" key="3">
    <source>
        <dbReference type="Proteomes" id="UP001595751"/>
    </source>
</evidence>
<keyword evidence="1" id="KW-1133">Transmembrane helix</keyword>
<feature type="transmembrane region" description="Helical" evidence="1">
    <location>
        <begin position="164"/>
        <end position="187"/>
    </location>
</feature>
<evidence type="ECO:0000313" key="2">
    <source>
        <dbReference type="EMBL" id="MFC3850280.1"/>
    </source>
</evidence>
<evidence type="ECO:0000256" key="1">
    <source>
        <dbReference type="SAM" id="Phobius"/>
    </source>
</evidence>
<dbReference type="RefSeq" id="WP_048740791.1">
    <property type="nucleotide sequence ID" value="NZ_CP047211.1"/>
</dbReference>
<keyword evidence="1" id="KW-0472">Membrane</keyword>
<sequence length="192" mass="21541">MNPTNPTAGGHSAGGILDRWQARRERKFHERREQMAGWFPKLRNRAMRRRLVVAQLVMLVLFAVAGVLLAAALTGAIATWWSLVWMVVTFIALPTWTILGIVTDNIDGAPASCLDEYERERVEGLRSLAYRAFTWLGLFTALALIIVGTWVMNDAPDWARYVPYFAGISFLVCFLAILSLPTIVIAWTMADD</sequence>
<feature type="transmembrane region" description="Helical" evidence="1">
    <location>
        <begin position="51"/>
        <end position="77"/>
    </location>
</feature>
<keyword evidence="1" id="KW-0812">Transmembrane</keyword>